<dbReference type="EMBL" id="OX459121">
    <property type="protein sequence ID" value="CAI9104020.1"/>
    <property type="molecule type" value="Genomic_DNA"/>
</dbReference>
<reference evidence="2" key="1">
    <citation type="submission" date="2023-03" db="EMBL/GenBank/DDBJ databases">
        <authorList>
            <person name="Julca I."/>
        </authorList>
    </citation>
    <scope>NUCLEOTIDE SEQUENCE</scope>
</reference>
<feature type="compositionally biased region" description="Polar residues" evidence="1">
    <location>
        <begin position="239"/>
        <end position="261"/>
    </location>
</feature>
<feature type="compositionally biased region" description="Basic and acidic residues" evidence="1">
    <location>
        <begin position="266"/>
        <end position="296"/>
    </location>
</feature>
<dbReference type="Proteomes" id="UP001161247">
    <property type="component" value="Chromosome 4"/>
</dbReference>
<proteinExistence type="predicted"/>
<dbReference type="PANTHER" id="PTHR45224:SF10">
    <property type="entry name" value="OS09G0317700 PROTEIN"/>
    <property type="match status" value="1"/>
</dbReference>
<feature type="region of interest" description="Disordered" evidence="1">
    <location>
        <begin position="187"/>
        <end position="221"/>
    </location>
</feature>
<dbReference type="AlphaFoldDB" id="A0AAV1D830"/>
<evidence type="ECO:0000256" key="1">
    <source>
        <dbReference type="SAM" id="MobiDB-lite"/>
    </source>
</evidence>
<organism evidence="2 3">
    <name type="scientific">Oldenlandia corymbosa var. corymbosa</name>
    <dbReference type="NCBI Taxonomy" id="529605"/>
    <lineage>
        <taxon>Eukaryota</taxon>
        <taxon>Viridiplantae</taxon>
        <taxon>Streptophyta</taxon>
        <taxon>Embryophyta</taxon>
        <taxon>Tracheophyta</taxon>
        <taxon>Spermatophyta</taxon>
        <taxon>Magnoliopsida</taxon>
        <taxon>eudicotyledons</taxon>
        <taxon>Gunneridae</taxon>
        <taxon>Pentapetalae</taxon>
        <taxon>asterids</taxon>
        <taxon>lamiids</taxon>
        <taxon>Gentianales</taxon>
        <taxon>Rubiaceae</taxon>
        <taxon>Rubioideae</taxon>
        <taxon>Spermacoceae</taxon>
        <taxon>Hedyotis-Oldenlandia complex</taxon>
        <taxon>Oldenlandia</taxon>
    </lineage>
</organism>
<name>A0AAV1D830_OLDCO</name>
<evidence type="ECO:0000313" key="3">
    <source>
        <dbReference type="Proteomes" id="UP001161247"/>
    </source>
</evidence>
<gene>
    <name evidence="2" type="ORF">OLC1_LOCUS13043</name>
</gene>
<sequence>MTNHHAWRHYCLPAAQGNATPTLYLLAAPSTQPKNEIIIIPDEVEQENERKRISWSIHDNKVLADAWLSISKCHGGGKSKNRKCFWKQVTDCYNENRESGPSREHNAVKAHWHSVNRMVSAFDQCYNEVVSVHGREWNDDQVKQRAREFFYESYSRHFVHEYLWVLLKDDSNWKGVTCAQLSAKKLRTDGNGGESASGVTSMQISAKRPRTDGNGESASGVTSLQYAAKKLRTEGNGECASSSGQDSRAIISNSESGTPYTGQKAIKQEKEGGESNGSDGEKNHQAMEKKSDDGKRKALKSIASTVDSHTFRSDYEILVRDTTGMNEQQLAAHLHMCSILKAKYNFP</sequence>
<dbReference type="PANTHER" id="PTHR45224">
    <property type="entry name" value="OS01G0527900 PROTEIN-RELATED"/>
    <property type="match status" value="1"/>
</dbReference>
<evidence type="ECO:0000313" key="2">
    <source>
        <dbReference type="EMBL" id="CAI9104020.1"/>
    </source>
</evidence>
<keyword evidence="3" id="KW-1185">Reference proteome</keyword>
<accession>A0AAV1D830</accession>
<protein>
    <submittedName>
        <fullName evidence="2">OLC1v1002623C1</fullName>
    </submittedName>
</protein>
<feature type="region of interest" description="Disordered" evidence="1">
    <location>
        <begin position="235"/>
        <end position="300"/>
    </location>
</feature>